<evidence type="ECO:0000256" key="10">
    <source>
        <dbReference type="ARBA" id="ARBA00023136"/>
    </source>
</evidence>
<reference evidence="13 14" key="1">
    <citation type="submission" date="2017-09" db="EMBL/GenBank/DDBJ databases">
        <title>WGS assembly of Aquilegia coerulea Goldsmith.</title>
        <authorList>
            <person name="Hodges S."/>
            <person name="Kramer E."/>
            <person name="Nordborg M."/>
            <person name="Tomkins J."/>
            <person name="Borevitz J."/>
            <person name="Derieg N."/>
            <person name="Yan J."/>
            <person name="Mihaltcheva S."/>
            <person name="Hayes R.D."/>
            <person name="Rokhsar D."/>
        </authorList>
    </citation>
    <scope>NUCLEOTIDE SEQUENCE [LARGE SCALE GENOMIC DNA]</scope>
    <source>
        <strain evidence="14">cv. Goldsmith</strain>
    </source>
</reference>
<dbReference type="OrthoDB" id="1470350at2759"/>
<dbReference type="Proteomes" id="UP000230069">
    <property type="component" value="Unassembled WGS sequence"/>
</dbReference>
<organism evidence="13 14">
    <name type="scientific">Aquilegia coerulea</name>
    <name type="common">Rocky mountain columbine</name>
    <dbReference type="NCBI Taxonomy" id="218851"/>
    <lineage>
        <taxon>Eukaryota</taxon>
        <taxon>Viridiplantae</taxon>
        <taxon>Streptophyta</taxon>
        <taxon>Embryophyta</taxon>
        <taxon>Tracheophyta</taxon>
        <taxon>Spermatophyta</taxon>
        <taxon>Magnoliopsida</taxon>
        <taxon>Ranunculales</taxon>
        <taxon>Ranunculaceae</taxon>
        <taxon>Thalictroideae</taxon>
        <taxon>Aquilegia</taxon>
    </lineage>
</organism>
<gene>
    <name evidence="13" type="ORF">AQUCO_10200043v1</name>
</gene>
<evidence type="ECO:0000313" key="13">
    <source>
        <dbReference type="EMBL" id="PIA25994.1"/>
    </source>
</evidence>
<keyword evidence="9 12" id="KW-0503">Monooxygenase</keyword>
<keyword evidence="4" id="KW-0812">Transmembrane</keyword>
<evidence type="ECO:0000256" key="7">
    <source>
        <dbReference type="ARBA" id="ARBA00023002"/>
    </source>
</evidence>
<dbReference type="PRINTS" id="PR00385">
    <property type="entry name" value="P450"/>
</dbReference>
<dbReference type="Pfam" id="PF00067">
    <property type="entry name" value="p450"/>
    <property type="match status" value="1"/>
</dbReference>
<dbReference type="EMBL" id="KZ305118">
    <property type="protein sequence ID" value="PIA25994.1"/>
    <property type="molecule type" value="Genomic_DNA"/>
</dbReference>
<dbReference type="InterPro" id="IPR050665">
    <property type="entry name" value="Cytochrome_P450_Monooxygen"/>
</dbReference>
<dbReference type="PROSITE" id="PS00086">
    <property type="entry name" value="CYTOCHROME_P450"/>
    <property type="match status" value="1"/>
</dbReference>
<keyword evidence="7 12" id="KW-0560">Oxidoreductase</keyword>
<dbReference type="PANTHER" id="PTHR24282:SF255">
    <property type="entry name" value="CYTOCHROME P450 72A11-RELATED"/>
    <property type="match status" value="1"/>
</dbReference>
<keyword evidence="8 11" id="KW-0408">Iron</keyword>
<name>A0A2G5C3W7_AQUCA</name>
<dbReference type="GO" id="GO:0020037">
    <property type="term" value="F:heme binding"/>
    <property type="evidence" value="ECO:0007669"/>
    <property type="project" value="InterPro"/>
</dbReference>
<evidence type="ECO:0000256" key="8">
    <source>
        <dbReference type="ARBA" id="ARBA00023004"/>
    </source>
</evidence>
<sequence length="485" mass="55791">MPMKMTKYFKDQGINGPPYKLFYGNLEEIVSLMIKARSKPMELSHRTVPRLLSFENQAIKNYGKMFVSWIGPTPRVNIMDPDMIRDILSNKFGHFSKVKRSNPLGNLLNLGLVAYEGEKWVKHRRIINPAFHQEKLKRMSPTFCACTSDFVSNLEKIVSKGPCEVDVWPHIQHLTSDIISRAAFGTTYEEGRRIFELQTEMAELTMQLARSIYIPGFRFFPTKRNTRMKEIYREVRRLVRDKINQREKAMKIGEVMTNDDLLGLLMESNMKEIKDNKLAMNIDEVIEECKLFYIAGQETTSTLLVWTMISLSMHPEWQQKAREEVSHVFGNKKPDFDGLSNLKIVTMIFNEVLRLYPPVGLLTRVPCKTMKLGDVYLPPDVELGLPVLLIHHDRDLWGDDADEFNPERFSEGISKATKGRLAYFPFSTGPRICVGYGFALVEAKMALAMILQNFAFELSPTYAHAPYTIITIQPQHGAQLILRKV</sequence>
<dbReference type="GO" id="GO:0005506">
    <property type="term" value="F:iron ion binding"/>
    <property type="evidence" value="ECO:0007669"/>
    <property type="project" value="InterPro"/>
</dbReference>
<dbReference type="AlphaFoldDB" id="A0A2G5C3W7"/>
<evidence type="ECO:0000256" key="3">
    <source>
        <dbReference type="ARBA" id="ARBA00022617"/>
    </source>
</evidence>
<dbReference type="GO" id="GO:0004497">
    <property type="term" value="F:monooxygenase activity"/>
    <property type="evidence" value="ECO:0007669"/>
    <property type="project" value="UniProtKB-KW"/>
</dbReference>
<dbReference type="PANTHER" id="PTHR24282">
    <property type="entry name" value="CYTOCHROME P450 FAMILY MEMBER"/>
    <property type="match status" value="1"/>
</dbReference>
<dbReference type="Gene3D" id="1.10.630.10">
    <property type="entry name" value="Cytochrome P450"/>
    <property type="match status" value="1"/>
</dbReference>
<evidence type="ECO:0008006" key="15">
    <source>
        <dbReference type="Google" id="ProtNLM"/>
    </source>
</evidence>
<dbReference type="GO" id="GO:0016705">
    <property type="term" value="F:oxidoreductase activity, acting on paired donors, with incorporation or reduction of molecular oxygen"/>
    <property type="evidence" value="ECO:0007669"/>
    <property type="project" value="InterPro"/>
</dbReference>
<evidence type="ECO:0000256" key="12">
    <source>
        <dbReference type="RuleBase" id="RU000461"/>
    </source>
</evidence>
<dbReference type="InterPro" id="IPR036396">
    <property type="entry name" value="Cyt_P450_sf"/>
</dbReference>
<comment type="similarity">
    <text evidence="2 12">Belongs to the cytochrome P450 family.</text>
</comment>
<evidence type="ECO:0000313" key="14">
    <source>
        <dbReference type="Proteomes" id="UP000230069"/>
    </source>
</evidence>
<evidence type="ECO:0000256" key="5">
    <source>
        <dbReference type="ARBA" id="ARBA00022723"/>
    </source>
</evidence>
<dbReference type="FunFam" id="1.10.630.10:FF:000029">
    <property type="entry name" value="Cytochrome P450 734A1"/>
    <property type="match status" value="1"/>
</dbReference>
<evidence type="ECO:0000256" key="2">
    <source>
        <dbReference type="ARBA" id="ARBA00010617"/>
    </source>
</evidence>
<evidence type="ECO:0000256" key="11">
    <source>
        <dbReference type="PIRSR" id="PIRSR602401-1"/>
    </source>
</evidence>
<comment type="cofactor">
    <cofactor evidence="11">
        <name>heme</name>
        <dbReference type="ChEBI" id="CHEBI:30413"/>
    </cofactor>
</comment>
<dbReference type="SUPFAM" id="SSF48264">
    <property type="entry name" value="Cytochrome P450"/>
    <property type="match status" value="1"/>
</dbReference>
<protein>
    <recommendedName>
        <fullName evidence="15">Cytochrome P450</fullName>
    </recommendedName>
</protein>
<keyword evidence="5 11" id="KW-0479">Metal-binding</keyword>
<evidence type="ECO:0000256" key="6">
    <source>
        <dbReference type="ARBA" id="ARBA00022989"/>
    </source>
</evidence>
<keyword evidence="3 11" id="KW-0349">Heme</keyword>
<dbReference type="PRINTS" id="PR00463">
    <property type="entry name" value="EP450I"/>
</dbReference>
<proteinExistence type="inferred from homology"/>
<dbReference type="InterPro" id="IPR017972">
    <property type="entry name" value="Cyt_P450_CS"/>
</dbReference>
<keyword evidence="14" id="KW-1185">Reference proteome</keyword>
<dbReference type="STRING" id="218851.A0A2G5C3W7"/>
<keyword evidence="10" id="KW-0472">Membrane</keyword>
<evidence type="ECO:0000256" key="1">
    <source>
        <dbReference type="ARBA" id="ARBA00004370"/>
    </source>
</evidence>
<dbReference type="InterPro" id="IPR002401">
    <property type="entry name" value="Cyt_P450_E_grp-I"/>
</dbReference>
<keyword evidence="6" id="KW-1133">Transmembrane helix</keyword>
<dbReference type="InParanoid" id="A0A2G5C3W7"/>
<dbReference type="InterPro" id="IPR001128">
    <property type="entry name" value="Cyt_P450"/>
</dbReference>
<comment type="subcellular location">
    <subcellularLocation>
        <location evidence="1">Membrane</location>
    </subcellularLocation>
</comment>
<feature type="binding site" description="axial binding residue" evidence="11">
    <location>
        <position position="433"/>
    </location>
    <ligand>
        <name>heme</name>
        <dbReference type="ChEBI" id="CHEBI:30413"/>
    </ligand>
    <ligandPart>
        <name>Fe</name>
        <dbReference type="ChEBI" id="CHEBI:18248"/>
    </ligandPart>
</feature>
<evidence type="ECO:0000256" key="4">
    <source>
        <dbReference type="ARBA" id="ARBA00022692"/>
    </source>
</evidence>
<dbReference type="GO" id="GO:0016020">
    <property type="term" value="C:membrane"/>
    <property type="evidence" value="ECO:0007669"/>
    <property type="project" value="UniProtKB-SubCell"/>
</dbReference>
<dbReference type="GO" id="GO:0044550">
    <property type="term" value="P:secondary metabolite biosynthetic process"/>
    <property type="evidence" value="ECO:0007669"/>
    <property type="project" value="UniProtKB-ARBA"/>
</dbReference>
<evidence type="ECO:0000256" key="9">
    <source>
        <dbReference type="ARBA" id="ARBA00023033"/>
    </source>
</evidence>
<accession>A0A2G5C3W7</accession>